<proteinExistence type="predicted"/>
<sequence length="213" mass="23343">MIIVYTPAGGEPEHYDASTLRVSEVSIVQRTIDQRWAEIKAGLGTEDLDAMRGIIWVIKKRSAPTLRFSEFDPGITEMVTRMDNDETRAWIDNARAIMASDPEVSMETVAASMEELPGACIDPEFAEALIAELVAGPKEEPTVEEPQTPEQTPPQAPQPSPSPTSSVPETPTSDSSPTSSTSPCSRRRPDRQRLLQPHRLDRRTPAGPAAGRR</sequence>
<gene>
    <name evidence="2" type="ORF">I8755_16455</name>
</gene>
<dbReference type="EMBL" id="CP065959">
    <property type="protein sequence ID" value="QQC89825.1"/>
    <property type="molecule type" value="Genomic_DNA"/>
</dbReference>
<evidence type="ECO:0000313" key="3">
    <source>
        <dbReference type="Proteomes" id="UP000596130"/>
    </source>
</evidence>
<dbReference type="Proteomes" id="UP000596130">
    <property type="component" value="Chromosome"/>
</dbReference>
<feature type="compositionally biased region" description="Low complexity" evidence="1">
    <location>
        <begin position="163"/>
        <end position="183"/>
    </location>
</feature>
<dbReference type="RefSeq" id="WP_198502890.1">
    <property type="nucleotide sequence ID" value="NZ_CP065959.1"/>
</dbReference>
<accession>A0A7T4TY97</accession>
<evidence type="ECO:0000256" key="1">
    <source>
        <dbReference type="SAM" id="MobiDB-lite"/>
    </source>
</evidence>
<reference evidence="2 3" key="1">
    <citation type="submission" date="2020-12" db="EMBL/GenBank/DDBJ databases">
        <title>Identification and biosynthesis of polyene macrolides produced by Streptomyces alfalfae Men-myco-93-63.</title>
        <authorList>
            <person name="Liu D."/>
            <person name="Li Y."/>
            <person name="Liu L."/>
            <person name="Han X."/>
            <person name="Shen F."/>
        </authorList>
    </citation>
    <scope>NUCLEOTIDE SEQUENCE [LARGE SCALE GENOMIC DNA]</scope>
    <source>
        <strain evidence="2 3">Men-myco-93-63</strain>
    </source>
</reference>
<feature type="compositionally biased region" description="Pro residues" evidence="1">
    <location>
        <begin position="151"/>
        <end position="162"/>
    </location>
</feature>
<evidence type="ECO:0000313" key="2">
    <source>
        <dbReference type="EMBL" id="QQC89825.1"/>
    </source>
</evidence>
<feature type="region of interest" description="Disordered" evidence="1">
    <location>
        <begin position="138"/>
        <end position="213"/>
    </location>
</feature>
<protein>
    <submittedName>
        <fullName evidence="2">Uncharacterized protein</fullName>
    </submittedName>
</protein>
<dbReference type="AlphaFoldDB" id="A0A7T4TY97"/>
<name>A0A7T4TY97_9ACTN</name>
<organism evidence="2 3">
    <name type="scientific">Streptomyces alfalfae</name>
    <dbReference type="NCBI Taxonomy" id="1642299"/>
    <lineage>
        <taxon>Bacteria</taxon>
        <taxon>Bacillati</taxon>
        <taxon>Actinomycetota</taxon>
        <taxon>Actinomycetes</taxon>
        <taxon>Kitasatosporales</taxon>
        <taxon>Streptomycetaceae</taxon>
        <taxon>Streptomyces</taxon>
    </lineage>
</organism>